<keyword evidence="5 13" id="KW-0963">Cytoplasm</keyword>
<dbReference type="InterPro" id="IPR010923">
    <property type="entry name" value="T(6)A37_SUA5"/>
</dbReference>
<evidence type="ECO:0000256" key="13">
    <source>
        <dbReference type="PIRNR" id="PIRNR004930"/>
    </source>
</evidence>
<dbReference type="InterPro" id="IPR050156">
    <property type="entry name" value="TC-AMP_synthase_SUA5"/>
</dbReference>
<dbReference type="FunFam" id="3.90.870.10:FF:000009">
    <property type="entry name" value="Threonylcarbamoyl-AMP synthase, putative"/>
    <property type="match status" value="1"/>
</dbReference>
<proteinExistence type="inferred from homology"/>
<dbReference type="GO" id="GO:0061710">
    <property type="term" value="F:L-threonylcarbamoyladenylate synthase"/>
    <property type="evidence" value="ECO:0007669"/>
    <property type="project" value="UniProtKB-EC"/>
</dbReference>
<feature type="binding site" evidence="14">
    <location>
        <position position="156"/>
    </location>
    <ligand>
        <name>ATP</name>
        <dbReference type="ChEBI" id="CHEBI:30616"/>
    </ligand>
</feature>
<keyword evidence="9 13" id="KW-0547">Nucleotide-binding</keyword>
<dbReference type="PIRSF" id="PIRSF004930">
    <property type="entry name" value="Tln_factor_SUA5"/>
    <property type="match status" value="1"/>
</dbReference>
<feature type="binding site" evidence="14">
    <location>
        <position position="186"/>
    </location>
    <ligand>
        <name>L-threonine</name>
        <dbReference type="ChEBI" id="CHEBI:57926"/>
    </ligand>
</feature>
<feature type="binding site" evidence="14">
    <location>
        <position position="63"/>
    </location>
    <ligand>
        <name>ATP</name>
        <dbReference type="ChEBI" id="CHEBI:30616"/>
    </ligand>
</feature>
<dbReference type="InterPro" id="IPR038385">
    <property type="entry name" value="Sua5/YwlC_C"/>
</dbReference>
<organism evidence="16 17">
    <name type="scientific">Tengunoibacter tsumagoiensis</name>
    <dbReference type="NCBI Taxonomy" id="2014871"/>
    <lineage>
        <taxon>Bacteria</taxon>
        <taxon>Bacillati</taxon>
        <taxon>Chloroflexota</taxon>
        <taxon>Ktedonobacteria</taxon>
        <taxon>Ktedonobacterales</taxon>
        <taxon>Dictyobacteraceae</taxon>
        <taxon>Tengunoibacter</taxon>
    </lineage>
</organism>
<dbReference type="EC" id="2.7.7.87" evidence="3 13"/>
<dbReference type="GO" id="GO:0006450">
    <property type="term" value="P:regulation of translational fidelity"/>
    <property type="evidence" value="ECO:0007669"/>
    <property type="project" value="TreeGrafter"/>
</dbReference>
<dbReference type="GO" id="GO:0008033">
    <property type="term" value="P:tRNA processing"/>
    <property type="evidence" value="ECO:0007669"/>
    <property type="project" value="UniProtKB-KW"/>
</dbReference>
<evidence type="ECO:0000256" key="2">
    <source>
        <dbReference type="ARBA" id="ARBA00007663"/>
    </source>
</evidence>
<dbReference type="GO" id="GO:0005524">
    <property type="term" value="F:ATP binding"/>
    <property type="evidence" value="ECO:0007669"/>
    <property type="project" value="UniProtKB-UniRule"/>
</dbReference>
<dbReference type="GO" id="GO:0005737">
    <property type="term" value="C:cytoplasm"/>
    <property type="evidence" value="ECO:0007669"/>
    <property type="project" value="UniProtKB-SubCell"/>
</dbReference>
<evidence type="ECO:0000256" key="11">
    <source>
        <dbReference type="ARBA" id="ARBA00029774"/>
    </source>
</evidence>
<feature type="binding site" evidence="14">
    <location>
        <position position="72"/>
    </location>
    <ligand>
        <name>L-threonine</name>
        <dbReference type="ChEBI" id="CHEBI:57926"/>
    </ligand>
</feature>
<dbReference type="Pfam" id="PF01300">
    <property type="entry name" value="Sua5_yciO_yrdC"/>
    <property type="match status" value="1"/>
</dbReference>
<comment type="caution">
    <text evidence="16">The sequence shown here is derived from an EMBL/GenBank/DDBJ whole genome shotgun (WGS) entry which is preliminary data.</text>
</comment>
<evidence type="ECO:0000256" key="10">
    <source>
        <dbReference type="ARBA" id="ARBA00022840"/>
    </source>
</evidence>
<dbReference type="Proteomes" id="UP000287352">
    <property type="component" value="Unassembled WGS sequence"/>
</dbReference>
<feature type="binding site" evidence="14">
    <location>
        <position position="146"/>
    </location>
    <ligand>
        <name>L-threonine</name>
        <dbReference type="ChEBI" id="CHEBI:57926"/>
    </ligand>
</feature>
<comment type="function">
    <text evidence="13">Required for the formation of a threonylcarbamoyl group on adenosine at position 37 (t(6)A37) in tRNAs that read codons beginning with adenine.</text>
</comment>
<dbReference type="GO" id="GO:0003725">
    <property type="term" value="F:double-stranded RNA binding"/>
    <property type="evidence" value="ECO:0007669"/>
    <property type="project" value="UniProtKB-UniRule"/>
</dbReference>
<dbReference type="Gene3D" id="3.40.50.11030">
    <property type="entry name" value="Threonylcarbamoyl-AMP synthase, C-terminal domain"/>
    <property type="match status" value="1"/>
</dbReference>
<dbReference type="InterPro" id="IPR006070">
    <property type="entry name" value="Sua5-like_dom"/>
</dbReference>
<keyword evidence="8 13" id="KW-0548">Nucleotidyltransferase</keyword>
<evidence type="ECO:0000256" key="6">
    <source>
        <dbReference type="ARBA" id="ARBA00022679"/>
    </source>
</evidence>
<evidence type="ECO:0000313" key="17">
    <source>
        <dbReference type="Proteomes" id="UP000287352"/>
    </source>
</evidence>
<keyword evidence="7 13" id="KW-0819">tRNA processing</keyword>
<dbReference type="PANTHER" id="PTHR17490">
    <property type="entry name" value="SUA5"/>
    <property type="match status" value="1"/>
</dbReference>
<name>A0A402A0L3_9CHLR</name>
<dbReference type="EMBL" id="BIFR01000001">
    <property type="protein sequence ID" value="GCE12551.1"/>
    <property type="molecule type" value="Genomic_DNA"/>
</dbReference>
<dbReference type="SUPFAM" id="SSF55821">
    <property type="entry name" value="YrdC/RibB"/>
    <property type="match status" value="1"/>
</dbReference>
<dbReference type="AlphaFoldDB" id="A0A402A0L3"/>
<evidence type="ECO:0000256" key="3">
    <source>
        <dbReference type="ARBA" id="ARBA00012584"/>
    </source>
</evidence>
<evidence type="ECO:0000256" key="4">
    <source>
        <dbReference type="ARBA" id="ARBA00015492"/>
    </source>
</evidence>
<dbReference type="PROSITE" id="PS51163">
    <property type="entry name" value="YRDC"/>
    <property type="match status" value="1"/>
</dbReference>
<evidence type="ECO:0000259" key="15">
    <source>
        <dbReference type="PROSITE" id="PS51163"/>
    </source>
</evidence>
<comment type="catalytic activity">
    <reaction evidence="12 13">
        <text>L-threonine + hydrogencarbonate + ATP = L-threonylcarbamoyladenylate + diphosphate + H2O</text>
        <dbReference type="Rhea" id="RHEA:36407"/>
        <dbReference type="ChEBI" id="CHEBI:15377"/>
        <dbReference type="ChEBI" id="CHEBI:17544"/>
        <dbReference type="ChEBI" id="CHEBI:30616"/>
        <dbReference type="ChEBI" id="CHEBI:33019"/>
        <dbReference type="ChEBI" id="CHEBI:57926"/>
        <dbReference type="ChEBI" id="CHEBI:73682"/>
        <dbReference type="EC" id="2.7.7.87"/>
    </reaction>
</comment>
<keyword evidence="10 13" id="KW-0067">ATP-binding</keyword>
<dbReference type="InterPro" id="IPR017945">
    <property type="entry name" value="DHBP_synth_RibB-like_a/b_dom"/>
</dbReference>
<dbReference type="OrthoDB" id="9814580at2"/>
<evidence type="ECO:0000256" key="14">
    <source>
        <dbReference type="PIRSR" id="PIRSR004930-1"/>
    </source>
</evidence>
<feature type="domain" description="YrdC-like" evidence="15">
    <location>
        <begin position="18"/>
        <end position="204"/>
    </location>
</feature>
<feature type="binding site" evidence="14">
    <location>
        <position position="126"/>
    </location>
    <ligand>
        <name>L-threonine</name>
        <dbReference type="ChEBI" id="CHEBI:57926"/>
    </ligand>
</feature>
<dbReference type="Gene3D" id="3.90.870.10">
    <property type="entry name" value="DHBP synthase"/>
    <property type="match status" value="1"/>
</dbReference>
<evidence type="ECO:0000256" key="12">
    <source>
        <dbReference type="ARBA" id="ARBA00048366"/>
    </source>
</evidence>
<gene>
    <name evidence="16" type="ORF">KTT_24100</name>
</gene>
<comment type="subcellular location">
    <subcellularLocation>
        <location evidence="1 13">Cytoplasm</location>
    </subcellularLocation>
</comment>
<dbReference type="InterPro" id="IPR005145">
    <property type="entry name" value="Sua5_C"/>
</dbReference>
<feature type="binding site" evidence="14">
    <location>
        <position position="148"/>
    </location>
    <ligand>
        <name>ATP</name>
        <dbReference type="ChEBI" id="CHEBI:30616"/>
    </ligand>
</feature>
<dbReference type="Pfam" id="PF03481">
    <property type="entry name" value="Sua5_C"/>
    <property type="match status" value="1"/>
</dbReference>
<sequence>MHRYETQILAVQPAEPEAAKIAQAATLIQAGELVVFPTETVYGLGANALNPQAVEQIFVAKGRPFNDPLIVHIAALETLQTLVSTLPPLALPLAQAFWPGPLTMIMPASSRVPGMVTAGLETVAIRMPRHPIALSLIRSAGLPIAAPSANRFMHVSPTTAQHVLADLQGRVPLILDGGACEVGVESTVLDLCSTIPTILRPGGISLEALRTIIPEVQVAAPRTKHDEEQQALYAPGQMLVHYAPSVPAYLFEGSKESLRQRMLTEIQRYHQQGQQVGVLLADEDEDYFNKSGATLYLLGKTPEQVATRLFAGLRTLEDAGVQVILCRSFTEEGLGRAVKDRLLKATGGNIIFTDEAYQ</sequence>
<keyword evidence="6 13" id="KW-0808">Transferase</keyword>
<evidence type="ECO:0000256" key="8">
    <source>
        <dbReference type="ARBA" id="ARBA00022695"/>
    </source>
</evidence>
<comment type="similarity">
    <text evidence="2 13">Belongs to the SUA5 family.</text>
</comment>
<dbReference type="PANTHER" id="PTHR17490:SF16">
    <property type="entry name" value="THREONYLCARBAMOYL-AMP SYNTHASE"/>
    <property type="match status" value="1"/>
</dbReference>
<accession>A0A402A0L3</accession>
<feature type="binding site" evidence="14">
    <location>
        <position position="40"/>
    </location>
    <ligand>
        <name>L-threonine</name>
        <dbReference type="ChEBI" id="CHEBI:57926"/>
    </ligand>
</feature>
<evidence type="ECO:0000256" key="7">
    <source>
        <dbReference type="ARBA" id="ARBA00022694"/>
    </source>
</evidence>
<evidence type="ECO:0000256" key="1">
    <source>
        <dbReference type="ARBA" id="ARBA00004496"/>
    </source>
</evidence>
<feature type="binding site" evidence="14">
    <location>
        <position position="200"/>
    </location>
    <ligand>
        <name>ATP</name>
        <dbReference type="ChEBI" id="CHEBI:30616"/>
    </ligand>
</feature>
<evidence type="ECO:0000256" key="9">
    <source>
        <dbReference type="ARBA" id="ARBA00022741"/>
    </source>
</evidence>
<dbReference type="RefSeq" id="WP_126580160.1">
    <property type="nucleotide sequence ID" value="NZ_BIFR01000001.1"/>
</dbReference>
<reference evidence="17" key="1">
    <citation type="submission" date="2018-12" db="EMBL/GenBank/DDBJ databases">
        <title>Tengunoibacter tsumagoiensis gen. nov., sp. nov., Dictyobacter kobayashii sp. nov., D. alpinus sp. nov., and D. joshuensis sp. nov. and description of Dictyobacteraceae fam. nov. within the order Ktedonobacterales isolated from Tengu-no-mugimeshi.</title>
        <authorList>
            <person name="Wang C.M."/>
            <person name="Zheng Y."/>
            <person name="Sakai Y."/>
            <person name="Toyoda A."/>
            <person name="Minakuchi Y."/>
            <person name="Abe K."/>
            <person name="Yokota A."/>
            <person name="Yabe S."/>
        </authorList>
    </citation>
    <scope>NUCLEOTIDE SEQUENCE [LARGE SCALE GENOMIC DNA]</scope>
    <source>
        <strain evidence="17">Uno3</strain>
    </source>
</reference>
<feature type="binding site" evidence="14">
    <location>
        <position position="242"/>
    </location>
    <ligand>
        <name>ATP</name>
        <dbReference type="ChEBI" id="CHEBI:30616"/>
    </ligand>
</feature>
<keyword evidence="17" id="KW-1185">Reference proteome</keyword>
<evidence type="ECO:0000313" key="16">
    <source>
        <dbReference type="EMBL" id="GCE12551.1"/>
    </source>
</evidence>
<dbReference type="GO" id="GO:0000049">
    <property type="term" value="F:tRNA binding"/>
    <property type="evidence" value="ECO:0007669"/>
    <property type="project" value="TreeGrafter"/>
</dbReference>
<dbReference type="NCBIfam" id="TIGR00057">
    <property type="entry name" value="L-threonylcarbamoyladenylate synthase"/>
    <property type="match status" value="1"/>
</dbReference>
<protein>
    <recommendedName>
        <fullName evidence="4 13">Threonylcarbamoyl-AMP synthase</fullName>
        <shortName evidence="13">TC-AMP synthase</shortName>
        <ecNumber evidence="3 13">2.7.7.87</ecNumber>
    </recommendedName>
    <alternativeName>
        <fullName evidence="11 13">L-threonylcarbamoyladenylate synthase</fullName>
    </alternativeName>
</protein>
<feature type="binding site" evidence="14">
    <location>
        <position position="122"/>
    </location>
    <ligand>
        <name>L-threonine</name>
        <dbReference type="ChEBI" id="CHEBI:57926"/>
    </ligand>
</feature>
<evidence type="ECO:0000256" key="5">
    <source>
        <dbReference type="ARBA" id="ARBA00022490"/>
    </source>
</evidence>